<dbReference type="EMBL" id="CAUEEQ010072646">
    <property type="protein sequence ID" value="CAJ0966189.1"/>
    <property type="molecule type" value="Genomic_DNA"/>
</dbReference>
<organism evidence="1 2">
    <name type="scientific">Ranitomeya imitator</name>
    <name type="common">mimic poison frog</name>
    <dbReference type="NCBI Taxonomy" id="111125"/>
    <lineage>
        <taxon>Eukaryota</taxon>
        <taxon>Metazoa</taxon>
        <taxon>Chordata</taxon>
        <taxon>Craniata</taxon>
        <taxon>Vertebrata</taxon>
        <taxon>Euteleostomi</taxon>
        <taxon>Amphibia</taxon>
        <taxon>Batrachia</taxon>
        <taxon>Anura</taxon>
        <taxon>Neobatrachia</taxon>
        <taxon>Hyloidea</taxon>
        <taxon>Dendrobatidae</taxon>
        <taxon>Dendrobatinae</taxon>
        <taxon>Ranitomeya</taxon>
    </lineage>
</organism>
<sequence length="67" mass="7861">MTSDAGDLPARLRLLTIDDYNSQQNSHAVSGQDWRSPGWSWMKTEDGWKRCEFPCDDFERNNFNLHL</sequence>
<gene>
    <name evidence="1" type="ORF">RIMI_LOCUS21040416</name>
</gene>
<name>A0ABN9MHD5_9NEOB</name>
<reference evidence="1" key="1">
    <citation type="submission" date="2023-07" db="EMBL/GenBank/DDBJ databases">
        <authorList>
            <person name="Stuckert A."/>
        </authorList>
    </citation>
    <scope>NUCLEOTIDE SEQUENCE</scope>
</reference>
<dbReference type="Proteomes" id="UP001176940">
    <property type="component" value="Unassembled WGS sequence"/>
</dbReference>
<keyword evidence="2" id="KW-1185">Reference proteome</keyword>
<evidence type="ECO:0000313" key="2">
    <source>
        <dbReference type="Proteomes" id="UP001176940"/>
    </source>
</evidence>
<evidence type="ECO:0000313" key="1">
    <source>
        <dbReference type="EMBL" id="CAJ0966189.1"/>
    </source>
</evidence>
<comment type="caution">
    <text evidence="1">The sequence shown here is derived from an EMBL/GenBank/DDBJ whole genome shotgun (WGS) entry which is preliminary data.</text>
</comment>
<protein>
    <submittedName>
        <fullName evidence="1">Uncharacterized protein</fullName>
    </submittedName>
</protein>
<proteinExistence type="predicted"/>
<accession>A0ABN9MHD5</accession>